<dbReference type="InterPro" id="IPR005351">
    <property type="entry name" value="ASTER"/>
</dbReference>
<reference evidence="6 7" key="1">
    <citation type="submission" date="2020-04" db="EMBL/GenBank/DDBJ databases">
        <authorList>
            <person name="Alioto T."/>
            <person name="Alioto T."/>
            <person name="Gomez Garrido J."/>
        </authorList>
    </citation>
    <scope>NUCLEOTIDE SEQUENCE [LARGE SCALE GENOMIC DNA]</scope>
</reference>
<protein>
    <recommendedName>
        <fullName evidence="8">Protein Asterix</fullName>
    </recommendedName>
</protein>
<evidence type="ECO:0008006" key="8">
    <source>
        <dbReference type="Google" id="ProtNLM"/>
    </source>
</evidence>
<keyword evidence="7" id="KW-1185">Reference proteome</keyword>
<keyword evidence="3" id="KW-0812">Transmembrane</keyword>
<gene>
    <name evidence="6" type="ORF">CLODIP_2_CD04477</name>
</gene>
<dbReference type="GO" id="GO:0005789">
    <property type="term" value="C:endoplasmic reticulum membrane"/>
    <property type="evidence" value="ECO:0007669"/>
    <property type="project" value="InterPro"/>
</dbReference>
<proteinExistence type="inferred from homology"/>
<dbReference type="PANTHER" id="PTHR13193">
    <property type="entry name" value="CGI-140"/>
    <property type="match status" value="1"/>
</dbReference>
<evidence type="ECO:0000256" key="1">
    <source>
        <dbReference type="ARBA" id="ARBA00004370"/>
    </source>
</evidence>
<evidence type="ECO:0000313" key="6">
    <source>
        <dbReference type="EMBL" id="CAB3370710.1"/>
    </source>
</evidence>
<evidence type="ECO:0000256" key="3">
    <source>
        <dbReference type="ARBA" id="ARBA00022692"/>
    </source>
</evidence>
<comment type="similarity">
    <text evidence="2">Belongs to the Asterix family.</text>
</comment>
<evidence type="ECO:0000256" key="2">
    <source>
        <dbReference type="ARBA" id="ARBA00009066"/>
    </source>
</evidence>
<evidence type="ECO:0000256" key="4">
    <source>
        <dbReference type="ARBA" id="ARBA00022989"/>
    </source>
</evidence>
<dbReference type="OrthoDB" id="1872379at2759"/>
<keyword evidence="5" id="KW-0472">Membrane</keyword>
<keyword evidence="4" id="KW-1133">Transmembrane helix</keyword>
<evidence type="ECO:0000313" key="7">
    <source>
        <dbReference type="Proteomes" id="UP000494165"/>
    </source>
</evidence>
<organism evidence="6 7">
    <name type="scientific">Cloeon dipterum</name>
    <dbReference type="NCBI Taxonomy" id="197152"/>
    <lineage>
        <taxon>Eukaryota</taxon>
        <taxon>Metazoa</taxon>
        <taxon>Ecdysozoa</taxon>
        <taxon>Arthropoda</taxon>
        <taxon>Hexapoda</taxon>
        <taxon>Insecta</taxon>
        <taxon>Pterygota</taxon>
        <taxon>Palaeoptera</taxon>
        <taxon>Ephemeroptera</taxon>
        <taxon>Pisciforma</taxon>
        <taxon>Baetidae</taxon>
        <taxon>Cloeon</taxon>
    </lineage>
</organism>
<comment type="subcellular location">
    <subcellularLocation>
        <location evidence="1">Membrane</location>
    </subcellularLocation>
</comment>
<dbReference type="AlphaFoldDB" id="A0A8S1CZC5"/>
<dbReference type="Proteomes" id="UP000494165">
    <property type="component" value="Unassembled WGS sequence"/>
</dbReference>
<name>A0A8S1CZC5_9INSE</name>
<dbReference type="GO" id="GO:0044183">
    <property type="term" value="F:protein folding chaperone"/>
    <property type="evidence" value="ECO:0007669"/>
    <property type="project" value="InterPro"/>
</dbReference>
<comment type="caution">
    <text evidence="6">The sequence shown here is derived from an EMBL/GenBank/DDBJ whole genome shotgun (WGS) entry which is preliminary data.</text>
</comment>
<dbReference type="PANTHER" id="PTHR13193:SF0">
    <property type="entry name" value="PAT COMPLEX SUBUNIT ASTERIX"/>
    <property type="match status" value="1"/>
</dbReference>
<dbReference type="EMBL" id="CADEPI010000054">
    <property type="protein sequence ID" value="CAB3370710.1"/>
    <property type="molecule type" value="Genomic_DNA"/>
</dbReference>
<evidence type="ECO:0000256" key="5">
    <source>
        <dbReference type="ARBA" id="ARBA00023136"/>
    </source>
</evidence>
<dbReference type="GO" id="GO:0045048">
    <property type="term" value="P:protein insertion into ER membrane"/>
    <property type="evidence" value="ECO:0007669"/>
    <property type="project" value="InterPro"/>
</dbReference>
<dbReference type="Pfam" id="PF03669">
    <property type="entry name" value="ASTER"/>
    <property type="match status" value="1"/>
</dbReference>
<accession>A0A8S1CZC5</accession>
<sequence>MHGSPVSQADPRRPDKIVRYKAPAPLSQASGAAPGEDLTPDYMNILGMIFSMCGLMMRLKWCAWVALYCSCISFANSKVNDDTKQILSSFMLSISSVVMSYLQNPTPMSLPWATT</sequence>